<dbReference type="AlphaFoldDB" id="A0A381XYL7"/>
<accession>A0A381XYL7</accession>
<name>A0A381XYL7_9ZZZZ</name>
<dbReference type="NCBIfam" id="NF033516">
    <property type="entry name" value="transpos_IS3"/>
    <property type="match status" value="1"/>
</dbReference>
<dbReference type="InterPro" id="IPR012337">
    <property type="entry name" value="RNaseH-like_sf"/>
</dbReference>
<reference evidence="2" key="1">
    <citation type="submission" date="2018-05" db="EMBL/GenBank/DDBJ databases">
        <authorList>
            <person name="Lanie J.A."/>
            <person name="Ng W.-L."/>
            <person name="Kazmierczak K.M."/>
            <person name="Andrzejewski T.M."/>
            <person name="Davidsen T.M."/>
            <person name="Wayne K.J."/>
            <person name="Tettelin H."/>
            <person name="Glass J.I."/>
            <person name="Rusch D."/>
            <person name="Podicherti R."/>
            <person name="Tsui H.-C.T."/>
            <person name="Winkler M.E."/>
        </authorList>
    </citation>
    <scope>NUCLEOTIDE SEQUENCE</scope>
</reference>
<evidence type="ECO:0000259" key="1">
    <source>
        <dbReference type="PROSITE" id="PS50994"/>
    </source>
</evidence>
<dbReference type="InterPro" id="IPR036397">
    <property type="entry name" value="RNaseH_sf"/>
</dbReference>
<dbReference type="PROSITE" id="PS50994">
    <property type="entry name" value="INTEGRASE"/>
    <property type="match status" value="1"/>
</dbReference>
<dbReference type="PANTHER" id="PTHR47515">
    <property type="entry name" value="LOW CALCIUM RESPONSE LOCUS PROTEIN T"/>
    <property type="match status" value="1"/>
</dbReference>
<dbReference type="InterPro" id="IPR025948">
    <property type="entry name" value="HTH-like_dom"/>
</dbReference>
<dbReference type="Pfam" id="PF13276">
    <property type="entry name" value="HTH_21"/>
    <property type="match status" value="1"/>
</dbReference>
<dbReference type="Pfam" id="PF13683">
    <property type="entry name" value="rve_3"/>
    <property type="match status" value="1"/>
</dbReference>
<dbReference type="GO" id="GO:0003676">
    <property type="term" value="F:nucleic acid binding"/>
    <property type="evidence" value="ECO:0007669"/>
    <property type="project" value="InterPro"/>
</dbReference>
<dbReference type="InterPro" id="IPR048020">
    <property type="entry name" value="Transpos_IS3"/>
</dbReference>
<dbReference type="GO" id="GO:0015074">
    <property type="term" value="P:DNA integration"/>
    <property type="evidence" value="ECO:0007669"/>
    <property type="project" value="InterPro"/>
</dbReference>
<dbReference type="Gene3D" id="3.30.420.10">
    <property type="entry name" value="Ribonuclease H-like superfamily/Ribonuclease H"/>
    <property type="match status" value="1"/>
</dbReference>
<proteinExistence type="predicted"/>
<dbReference type="InterPro" id="IPR001584">
    <property type="entry name" value="Integrase_cat-core"/>
</dbReference>
<gene>
    <name evidence="2" type="ORF">METZ01_LOCUS122584</name>
</gene>
<dbReference type="PANTHER" id="PTHR47515:SF1">
    <property type="entry name" value="BLR2054 PROTEIN"/>
    <property type="match status" value="1"/>
</dbReference>
<organism evidence="2">
    <name type="scientific">marine metagenome</name>
    <dbReference type="NCBI Taxonomy" id="408172"/>
    <lineage>
        <taxon>unclassified sequences</taxon>
        <taxon>metagenomes</taxon>
        <taxon>ecological metagenomes</taxon>
    </lineage>
</organism>
<dbReference type="SUPFAM" id="SSF53098">
    <property type="entry name" value="Ribonuclease H-like"/>
    <property type="match status" value="1"/>
</dbReference>
<protein>
    <recommendedName>
        <fullName evidence="1">Integrase catalytic domain-containing protein</fullName>
    </recommendedName>
</protein>
<feature type="domain" description="Integrase catalytic" evidence="1">
    <location>
        <begin position="77"/>
        <end position="244"/>
    </location>
</feature>
<dbReference type="EMBL" id="UINC01016815">
    <property type="protein sequence ID" value="SVA69730.1"/>
    <property type="molecule type" value="Genomic_DNA"/>
</dbReference>
<sequence>MQLHRSVARYQSTPRSDELALEKRLKALAEQYPRYGYCLLHGMLKNEGLVTNRKRTYRIYTHLGLQVRTKRRKKLNRPRIPMGVPDSVNQRWSVDFVSDQLTNGRRFRVCNIIDDFSRECVAQVTDFSISGERLVRELDQLARIRSLPGTIVLDNGPELTSKAMFFWSRRTGVKLHFIQPGKPTQNAFVESFNGKFRDTCLNQHWFLDLADARKTIDAFRAHYNEVRPHSSLNYQPPAVFAREAA</sequence>
<evidence type="ECO:0000313" key="2">
    <source>
        <dbReference type="EMBL" id="SVA69730.1"/>
    </source>
</evidence>